<dbReference type="SUPFAM" id="SSF64182">
    <property type="entry name" value="DHH phosphoesterases"/>
    <property type="match status" value="1"/>
</dbReference>
<evidence type="ECO:0000313" key="3">
    <source>
        <dbReference type="EMBL" id="KKQ40614.1"/>
    </source>
</evidence>
<dbReference type="Gene3D" id="3.10.310.30">
    <property type="match status" value="1"/>
</dbReference>
<feature type="domain" description="DHHA1" evidence="2">
    <location>
        <begin position="236"/>
        <end position="315"/>
    </location>
</feature>
<protein>
    <submittedName>
        <fullName evidence="3">MGPA protein</fullName>
    </submittedName>
</protein>
<dbReference type="Pfam" id="PF01368">
    <property type="entry name" value="DHH"/>
    <property type="match status" value="1"/>
</dbReference>
<evidence type="ECO:0000259" key="2">
    <source>
        <dbReference type="Pfam" id="PF02272"/>
    </source>
</evidence>
<reference evidence="3 4" key="1">
    <citation type="journal article" date="2015" name="Nature">
        <title>rRNA introns, odd ribosomes, and small enigmatic genomes across a large radiation of phyla.</title>
        <authorList>
            <person name="Brown C.T."/>
            <person name="Hug L.A."/>
            <person name="Thomas B.C."/>
            <person name="Sharon I."/>
            <person name="Castelle C.J."/>
            <person name="Singh A."/>
            <person name="Wilkins M.J."/>
            <person name="Williams K.H."/>
            <person name="Banfield J.F."/>
        </authorList>
    </citation>
    <scope>NUCLEOTIDE SEQUENCE [LARGE SCALE GENOMIC DNA]</scope>
</reference>
<gene>
    <name evidence="3" type="ORF">US58_C0015G0007</name>
</gene>
<dbReference type="InterPro" id="IPR001667">
    <property type="entry name" value="DDH_dom"/>
</dbReference>
<dbReference type="GO" id="GO:0003676">
    <property type="term" value="F:nucleic acid binding"/>
    <property type="evidence" value="ECO:0007669"/>
    <property type="project" value="InterPro"/>
</dbReference>
<dbReference type="PANTHER" id="PTHR47618:SF1">
    <property type="entry name" value="BIFUNCTIONAL OLIGORIBONUCLEASE AND PAP PHOSPHATASE NRNA"/>
    <property type="match status" value="1"/>
</dbReference>
<dbReference type="EMBL" id="LBTN01000015">
    <property type="protein sequence ID" value="KKQ40614.1"/>
    <property type="molecule type" value="Genomic_DNA"/>
</dbReference>
<accession>A0A0G0JUM0</accession>
<dbReference type="Proteomes" id="UP000034333">
    <property type="component" value="Unassembled WGS sequence"/>
</dbReference>
<evidence type="ECO:0000313" key="4">
    <source>
        <dbReference type="Proteomes" id="UP000034333"/>
    </source>
</evidence>
<dbReference type="Pfam" id="PF02272">
    <property type="entry name" value="DHHA1"/>
    <property type="match status" value="1"/>
</dbReference>
<organism evidence="3 4">
    <name type="scientific">Candidatus Magasanikbacteria bacterium GW2011_GWA2_37_8</name>
    <dbReference type="NCBI Taxonomy" id="1619036"/>
    <lineage>
        <taxon>Bacteria</taxon>
        <taxon>Candidatus Magasanikiibacteriota</taxon>
    </lineage>
</organism>
<dbReference type="InterPro" id="IPR003156">
    <property type="entry name" value="DHHA1_dom"/>
</dbReference>
<comment type="caution">
    <text evidence="3">The sequence shown here is derived from an EMBL/GenBank/DDBJ whole genome shotgun (WGS) entry which is preliminary data.</text>
</comment>
<name>A0A0G0JUM0_9BACT</name>
<proteinExistence type="predicted"/>
<dbReference type="InterPro" id="IPR038763">
    <property type="entry name" value="DHH_sf"/>
</dbReference>
<dbReference type="AlphaFoldDB" id="A0A0G0JUM0"/>
<dbReference type="STRING" id="1619036.US58_C0015G0007"/>
<feature type="domain" description="DDH" evidence="1">
    <location>
        <begin position="17"/>
        <end position="159"/>
    </location>
</feature>
<dbReference type="Gene3D" id="3.90.1640.10">
    <property type="entry name" value="inorganic pyrophosphatase (n-terminal core)"/>
    <property type="match status" value="1"/>
</dbReference>
<sequence length="319" mass="34551">MKSTSLQIHNHLLSAKKIIIVPHQNPDGDAIGSAVAISEYLQALGKPTAIFCATLVAPRLTFLLNGHPVYSSPNIFSDINVDTIIVLDSGDLRYAGVDKHLYKHPATIINIDHHTTNEHYGWHNLVMPAASSTAEVLYHFFTHTATKITSHMATALLAGLITDTGNFTNSATTPTALKITGALLRQGGNLSLINNKTGKNKTLNILRLWGTILSRLENHEPSGITHTYLTESDYNNFGVAEDEIEGISNFLNNLDNTKIVLFLKDNSAGIVKASFRTTQDDVDVSAIAKKFGGGGHKKAAGFTTNGTIDEVLQKILTNK</sequence>
<dbReference type="InterPro" id="IPR051319">
    <property type="entry name" value="Oligoribo/pAp-PDE_c-di-AMP_PDE"/>
</dbReference>
<evidence type="ECO:0000259" key="1">
    <source>
        <dbReference type="Pfam" id="PF01368"/>
    </source>
</evidence>
<dbReference type="PATRIC" id="fig|1619036.3.peg.489"/>
<dbReference type="PANTHER" id="PTHR47618">
    <property type="entry name" value="BIFUNCTIONAL OLIGORIBONUCLEASE AND PAP PHOSPHATASE NRNA"/>
    <property type="match status" value="1"/>
</dbReference>